<feature type="domain" description="Gfo/Idh/MocA-like oxidoreductase N-terminal" evidence="1">
    <location>
        <begin position="11"/>
        <end position="121"/>
    </location>
</feature>
<gene>
    <name evidence="3" type="ORF">NV381_17285</name>
</gene>
<evidence type="ECO:0000259" key="1">
    <source>
        <dbReference type="Pfam" id="PF01408"/>
    </source>
</evidence>
<dbReference type="Proteomes" id="UP001300012">
    <property type="component" value="Unassembled WGS sequence"/>
</dbReference>
<evidence type="ECO:0000259" key="2">
    <source>
        <dbReference type="Pfam" id="PF22725"/>
    </source>
</evidence>
<dbReference type="Pfam" id="PF01408">
    <property type="entry name" value="GFO_IDH_MocA"/>
    <property type="match status" value="1"/>
</dbReference>
<reference evidence="3 4" key="1">
    <citation type="submission" date="2022-08" db="EMBL/GenBank/DDBJ databases">
        <title>Paenibacillus endoradicis sp. nov., Paenibacillus radicibacter sp. nov and Paenibacillus pararadicis sp. nov., three cold-adapted plant growth-promoting bacteria isolated from root of Larix gmelinii in Great Khingan.</title>
        <authorList>
            <person name="Xue H."/>
        </authorList>
    </citation>
    <scope>NUCLEOTIDE SEQUENCE [LARGE SCALE GENOMIC DNA]</scope>
    <source>
        <strain evidence="3 4">N5-1-1-5</strain>
    </source>
</reference>
<proteinExistence type="predicted"/>
<dbReference type="InterPro" id="IPR055170">
    <property type="entry name" value="GFO_IDH_MocA-like_dom"/>
</dbReference>
<evidence type="ECO:0000313" key="3">
    <source>
        <dbReference type="EMBL" id="MCR8632957.1"/>
    </source>
</evidence>
<organism evidence="3 4">
    <name type="scientific">Paenibacillus radicis</name>
    <name type="common">ex Xue et al. 2023</name>
    <dbReference type="NCBI Taxonomy" id="2972489"/>
    <lineage>
        <taxon>Bacteria</taxon>
        <taxon>Bacillati</taxon>
        <taxon>Bacillota</taxon>
        <taxon>Bacilli</taxon>
        <taxon>Bacillales</taxon>
        <taxon>Paenibacillaceae</taxon>
        <taxon>Paenibacillus</taxon>
    </lineage>
</organism>
<sequence length="333" mass="36659">MTKVKIGMISFAHSHANSYLQELLVMPEVEIVGIADEERARVEAVTGNHGIAYYEDYHALLAADLDAVIICSENVHHARITMDAANAGKHVLCEKPLGITVSEMRSMIETCERNQVQLMTAFPCRYLPAVIEAKQAIDRGEIGSIIAVKGTNRGTMPGRWFIDPVLSGGGAILDHTVHVMDLMRWIVRSEPATVYAESGKLFHDIPVEDAGMVHIQFDSGVVGVIDTSWSRSKSFPFWGDVTMEIIGTEGVISIDAFAQKNEIYEDDKLKAQWSYWGDRMDSYLVQAFVQSIAEGHTVPITGEDGLQATAVALAAYESMKRKDTIAISELLEA</sequence>
<dbReference type="EMBL" id="JANQBD010000012">
    <property type="protein sequence ID" value="MCR8632957.1"/>
    <property type="molecule type" value="Genomic_DNA"/>
</dbReference>
<dbReference type="RefSeq" id="WP_258214538.1">
    <property type="nucleotide sequence ID" value="NZ_JANQBD010000012.1"/>
</dbReference>
<protein>
    <submittedName>
        <fullName evidence="3">Gfo/Idh/MocA family oxidoreductase</fullName>
    </submittedName>
</protein>
<keyword evidence="4" id="KW-1185">Reference proteome</keyword>
<comment type="caution">
    <text evidence="3">The sequence shown here is derived from an EMBL/GenBank/DDBJ whole genome shotgun (WGS) entry which is preliminary data.</text>
</comment>
<dbReference type="Gene3D" id="3.40.50.720">
    <property type="entry name" value="NAD(P)-binding Rossmann-like Domain"/>
    <property type="match status" value="1"/>
</dbReference>
<dbReference type="PANTHER" id="PTHR43377">
    <property type="entry name" value="BILIVERDIN REDUCTASE A"/>
    <property type="match status" value="1"/>
</dbReference>
<evidence type="ECO:0000313" key="4">
    <source>
        <dbReference type="Proteomes" id="UP001300012"/>
    </source>
</evidence>
<name>A0ABT1YIE7_9BACL</name>
<dbReference type="SUPFAM" id="SSF51735">
    <property type="entry name" value="NAD(P)-binding Rossmann-fold domains"/>
    <property type="match status" value="1"/>
</dbReference>
<dbReference type="InterPro" id="IPR036291">
    <property type="entry name" value="NAD(P)-bd_dom_sf"/>
</dbReference>
<accession>A0ABT1YIE7</accession>
<dbReference type="Gene3D" id="3.30.360.10">
    <property type="entry name" value="Dihydrodipicolinate Reductase, domain 2"/>
    <property type="match status" value="1"/>
</dbReference>
<dbReference type="SUPFAM" id="SSF55347">
    <property type="entry name" value="Glyceraldehyde-3-phosphate dehydrogenase-like, C-terminal domain"/>
    <property type="match status" value="1"/>
</dbReference>
<feature type="domain" description="GFO/IDH/MocA-like oxidoreductase" evidence="2">
    <location>
        <begin position="132"/>
        <end position="252"/>
    </location>
</feature>
<dbReference type="PANTHER" id="PTHR43377:SF1">
    <property type="entry name" value="BILIVERDIN REDUCTASE A"/>
    <property type="match status" value="1"/>
</dbReference>
<dbReference type="InterPro" id="IPR000683">
    <property type="entry name" value="Gfo/Idh/MocA-like_OxRdtase_N"/>
</dbReference>
<dbReference type="InterPro" id="IPR051450">
    <property type="entry name" value="Gfo/Idh/MocA_Oxidoreductases"/>
</dbReference>
<dbReference type="Pfam" id="PF22725">
    <property type="entry name" value="GFO_IDH_MocA_C3"/>
    <property type="match status" value="1"/>
</dbReference>